<evidence type="ECO:0000259" key="8">
    <source>
        <dbReference type="Pfam" id="PF00884"/>
    </source>
</evidence>
<keyword evidence="7" id="KW-0732">Signal</keyword>
<evidence type="ECO:0000256" key="5">
    <source>
        <dbReference type="ARBA" id="ARBA00023136"/>
    </source>
</evidence>
<sequence length="499" mass="53400">MILAVLSCLAAFAASAAVERLAVLKGAPAPSATSLPARLAVFAALYLFWLGVWGRPLLAGLAGLVTVAVLAAISIRKRQLVGEPLAFSDFGLIEMIVRHPDLYYTDFLLRPPFLVAAALFLAALAAWLWLEPAYTVLSPAGSLFAVAAVIGGIALLWRAASGGPVARWLARLLPHPDPERHLGRWGLLLTLAAYALRWRGQIAAPFPVPSEAEGAAAPLDPDLVIVIQFESFLDPVRFGLSDAALPALARARERALFHGALRVPACGAFTMRTEHAVLTGLSDADLGFRAFDPYLARSGPAPVSLAHRLKERGFRTVFIHPFRAGFFGRHKVVPRLGFDRLVFEEGFGSAERFGPYVSDRAMVETILAEADEGAGRTLITAITMENHGPWGAGRLADEPDPTRQYLRHLRNADAAIGLLIEGLSRRRARTLLCIFGDHPPILPGLQPSREAETDYAVLLFDGGPPAGPGEARPMTADGLGRLLARLCASAEPARTGAAA</sequence>
<reference evidence="9 10" key="1">
    <citation type="submission" date="2020-04" db="EMBL/GenBank/DDBJ databases">
        <title>Enterovirga sp. isolate from soil.</title>
        <authorList>
            <person name="Chea S."/>
            <person name="Kim D.-U."/>
        </authorList>
    </citation>
    <scope>NUCLEOTIDE SEQUENCE [LARGE SCALE GENOMIC DNA]</scope>
    <source>
        <strain evidence="9 10">DB1703</strain>
    </source>
</reference>
<protein>
    <submittedName>
        <fullName evidence="9">LTA synthase family protein</fullName>
    </submittedName>
</protein>
<dbReference type="Gene3D" id="3.40.720.10">
    <property type="entry name" value="Alkaline Phosphatase, subunit A"/>
    <property type="match status" value="1"/>
</dbReference>
<feature type="transmembrane region" description="Helical" evidence="6">
    <location>
        <begin position="136"/>
        <end position="157"/>
    </location>
</feature>
<dbReference type="InterPro" id="IPR000917">
    <property type="entry name" value="Sulfatase_N"/>
</dbReference>
<dbReference type="InterPro" id="IPR017850">
    <property type="entry name" value="Alkaline_phosphatase_core_sf"/>
</dbReference>
<dbReference type="Pfam" id="PF00884">
    <property type="entry name" value="Sulfatase"/>
    <property type="match status" value="1"/>
</dbReference>
<evidence type="ECO:0000256" key="4">
    <source>
        <dbReference type="ARBA" id="ARBA00022989"/>
    </source>
</evidence>
<evidence type="ECO:0000256" key="3">
    <source>
        <dbReference type="ARBA" id="ARBA00022692"/>
    </source>
</evidence>
<dbReference type="AlphaFoldDB" id="A0A849II10"/>
<feature type="chain" id="PRO_5032437657" evidence="7">
    <location>
        <begin position="17"/>
        <end position="499"/>
    </location>
</feature>
<proteinExistence type="predicted"/>
<feature type="transmembrane region" description="Helical" evidence="6">
    <location>
        <begin position="40"/>
        <end position="73"/>
    </location>
</feature>
<dbReference type="SUPFAM" id="SSF53649">
    <property type="entry name" value="Alkaline phosphatase-like"/>
    <property type="match status" value="1"/>
</dbReference>
<feature type="domain" description="Sulfatase N-terminal" evidence="8">
    <location>
        <begin position="224"/>
        <end position="442"/>
    </location>
</feature>
<evidence type="ECO:0000256" key="7">
    <source>
        <dbReference type="SAM" id="SignalP"/>
    </source>
</evidence>
<keyword evidence="4 6" id="KW-1133">Transmembrane helix</keyword>
<evidence type="ECO:0000256" key="1">
    <source>
        <dbReference type="ARBA" id="ARBA00004651"/>
    </source>
</evidence>
<dbReference type="RefSeq" id="WP_171219080.1">
    <property type="nucleotide sequence ID" value="NZ_JABEPP010000004.1"/>
</dbReference>
<dbReference type="PANTHER" id="PTHR47371:SF3">
    <property type="entry name" value="PHOSPHOGLYCEROL TRANSFERASE I"/>
    <property type="match status" value="1"/>
</dbReference>
<evidence type="ECO:0000256" key="2">
    <source>
        <dbReference type="ARBA" id="ARBA00022475"/>
    </source>
</evidence>
<dbReference type="Proteomes" id="UP000564885">
    <property type="component" value="Unassembled WGS sequence"/>
</dbReference>
<keyword evidence="3 6" id="KW-0812">Transmembrane</keyword>
<evidence type="ECO:0000313" key="10">
    <source>
        <dbReference type="Proteomes" id="UP000564885"/>
    </source>
</evidence>
<evidence type="ECO:0000256" key="6">
    <source>
        <dbReference type="SAM" id="Phobius"/>
    </source>
</evidence>
<dbReference type="CDD" id="cd16015">
    <property type="entry name" value="LTA_synthase"/>
    <property type="match status" value="1"/>
</dbReference>
<name>A0A849II10_9HYPH</name>
<keyword evidence="10" id="KW-1185">Reference proteome</keyword>
<dbReference type="InterPro" id="IPR050448">
    <property type="entry name" value="OpgB/LTA_synthase_biosynth"/>
</dbReference>
<dbReference type="EMBL" id="JABEPP010000004">
    <property type="protein sequence ID" value="NNM73573.1"/>
    <property type="molecule type" value="Genomic_DNA"/>
</dbReference>
<dbReference type="PANTHER" id="PTHR47371">
    <property type="entry name" value="LIPOTEICHOIC ACID SYNTHASE"/>
    <property type="match status" value="1"/>
</dbReference>
<comment type="caution">
    <text evidence="9">The sequence shown here is derived from an EMBL/GenBank/DDBJ whole genome shotgun (WGS) entry which is preliminary data.</text>
</comment>
<gene>
    <name evidence="9" type="ORF">HJG44_14390</name>
</gene>
<keyword evidence="5 6" id="KW-0472">Membrane</keyword>
<organism evidence="9 10">
    <name type="scientific">Enterovirga aerilata</name>
    <dbReference type="NCBI Taxonomy" id="2730920"/>
    <lineage>
        <taxon>Bacteria</taxon>
        <taxon>Pseudomonadati</taxon>
        <taxon>Pseudomonadota</taxon>
        <taxon>Alphaproteobacteria</taxon>
        <taxon>Hyphomicrobiales</taxon>
        <taxon>Methylobacteriaceae</taxon>
        <taxon>Enterovirga</taxon>
    </lineage>
</organism>
<dbReference type="GO" id="GO:0005886">
    <property type="term" value="C:plasma membrane"/>
    <property type="evidence" value="ECO:0007669"/>
    <property type="project" value="UniProtKB-SubCell"/>
</dbReference>
<keyword evidence="2" id="KW-1003">Cell membrane</keyword>
<evidence type="ECO:0000313" key="9">
    <source>
        <dbReference type="EMBL" id="NNM73573.1"/>
    </source>
</evidence>
<feature type="signal peptide" evidence="7">
    <location>
        <begin position="1"/>
        <end position="16"/>
    </location>
</feature>
<comment type="subcellular location">
    <subcellularLocation>
        <location evidence="1">Cell membrane</location>
        <topology evidence="1">Multi-pass membrane protein</topology>
    </subcellularLocation>
</comment>
<feature type="transmembrane region" description="Helical" evidence="6">
    <location>
        <begin position="107"/>
        <end position="130"/>
    </location>
</feature>
<accession>A0A849II10</accession>